<dbReference type="STRING" id="40215.BVL33_05915"/>
<gene>
    <name evidence="1" type="ORF">DC346_04190</name>
</gene>
<proteinExistence type="predicted"/>
<organism evidence="1 2">
    <name type="scientific">Acinetobacter junii</name>
    <dbReference type="NCBI Taxonomy" id="40215"/>
    <lineage>
        <taxon>Bacteria</taxon>
        <taxon>Pseudomonadati</taxon>
        <taxon>Pseudomonadota</taxon>
        <taxon>Gammaproteobacteria</taxon>
        <taxon>Moraxellales</taxon>
        <taxon>Moraxellaceae</taxon>
        <taxon>Acinetobacter</taxon>
    </lineage>
</organism>
<dbReference type="KEGG" id="ajn:BVL33_05915"/>
<sequence length="324" mass="37441">MFKKNDTLLLQRTYISNLARIAQPHISPVTLGQVSVELSSVHLPSLASSENGYQNIKALSQNIDKLIKSLHMAHHLPWVNGSMNLMLHPKLFLCIELAKRYGLVEQNLFYGTDPIKASWFIREYQDSQHTHYFNELKKTWEHTLKLSEQELSHSLKLVNKVANGFALHEFISIIDSSPINSLHLNEFIEDVKNGFIVNMKEDELLAIFLKKEPLPNRQMRLRFIILLKRDFLDSPAHLTDLSSFEKIKLSVEQTHSYQILYDPSLLNGYMQSNLFHKKTQSFKEQIKQLRVYLTGTDALYRIGCVEPTFSVLYTKVKVQSLEGV</sequence>
<comment type="caution">
    <text evidence="1">The sequence shown here is derived from an EMBL/GenBank/DDBJ whole genome shotgun (WGS) entry which is preliminary data.</text>
</comment>
<protein>
    <submittedName>
        <fullName evidence="1">Uncharacterized protein</fullName>
    </submittedName>
</protein>
<name>A0A365PKZ2_ACIJU</name>
<dbReference type="RefSeq" id="WP_075696198.1">
    <property type="nucleotide sequence ID" value="NZ_BKIE01000136.1"/>
</dbReference>
<evidence type="ECO:0000313" key="1">
    <source>
        <dbReference type="EMBL" id="RBA49107.1"/>
    </source>
</evidence>
<evidence type="ECO:0000313" key="2">
    <source>
        <dbReference type="Proteomes" id="UP000253688"/>
    </source>
</evidence>
<dbReference type="AlphaFoldDB" id="A0A365PKZ2"/>
<accession>A0A365PKZ2</accession>
<dbReference type="EMBL" id="QEWH01000022">
    <property type="protein sequence ID" value="RBA49107.1"/>
    <property type="molecule type" value="Genomic_DNA"/>
</dbReference>
<dbReference type="Proteomes" id="UP000253688">
    <property type="component" value="Unassembled WGS sequence"/>
</dbReference>
<reference evidence="1 2" key="1">
    <citation type="submission" date="2018-04" db="EMBL/GenBank/DDBJ databases">
        <title>Acinetobacter junii Genome sequencing and assembly.</title>
        <authorList>
            <person name="Su J."/>
            <person name="Rensing C."/>
            <person name="Mazhar H.S."/>
        </authorList>
    </citation>
    <scope>NUCLEOTIDE SEQUENCE [LARGE SCALE GENOMIC DNA]</scope>
    <source>
        <strain evidence="1 2">SC22</strain>
    </source>
</reference>